<dbReference type="RefSeq" id="WP_029632677.1">
    <property type="nucleotide sequence ID" value="NZ_JACJTA010000024.1"/>
</dbReference>
<keyword evidence="1" id="KW-0175">Coiled coil</keyword>
<protein>
    <submittedName>
        <fullName evidence="2">Uncharacterized protein</fullName>
    </submittedName>
</protein>
<keyword evidence="3" id="KW-1185">Reference proteome</keyword>
<accession>A0ABR8GQP0</accession>
<comment type="caution">
    <text evidence="2">The sequence shown here is derived from an EMBL/GenBank/DDBJ whole genome shotgun (WGS) entry which is preliminary data.</text>
</comment>
<gene>
    <name evidence="2" type="ORF">H6G81_13305</name>
</gene>
<sequence length="105" mass="11958">MADCKEIDAALANLAAKIDGLERRQRECCDNKDKNPKDNDLSELRKRLDAIEKYINKLDEEIKLITDKVKEIGGFFGDLLDSADGILNKLFSSITMFTNLFNLFK</sequence>
<evidence type="ECO:0000313" key="2">
    <source>
        <dbReference type="EMBL" id="MBD2605483.1"/>
    </source>
</evidence>
<name>A0ABR8GQP0_9CYAN</name>
<dbReference type="Gene3D" id="1.10.287.1490">
    <property type="match status" value="1"/>
</dbReference>
<dbReference type="EMBL" id="JACJTA010000024">
    <property type="protein sequence ID" value="MBD2605483.1"/>
    <property type="molecule type" value="Genomic_DNA"/>
</dbReference>
<organism evidence="2 3">
    <name type="scientific">Scytonema hofmannii FACHB-248</name>
    <dbReference type="NCBI Taxonomy" id="1842502"/>
    <lineage>
        <taxon>Bacteria</taxon>
        <taxon>Bacillati</taxon>
        <taxon>Cyanobacteriota</taxon>
        <taxon>Cyanophyceae</taxon>
        <taxon>Nostocales</taxon>
        <taxon>Scytonemataceae</taxon>
        <taxon>Scytonema</taxon>
    </lineage>
</organism>
<evidence type="ECO:0000313" key="3">
    <source>
        <dbReference type="Proteomes" id="UP000660380"/>
    </source>
</evidence>
<reference evidence="2 3" key="1">
    <citation type="journal article" date="2020" name="ISME J.">
        <title>Comparative genomics reveals insights into cyanobacterial evolution and habitat adaptation.</title>
        <authorList>
            <person name="Chen M.Y."/>
            <person name="Teng W.K."/>
            <person name="Zhao L."/>
            <person name="Hu C.X."/>
            <person name="Zhou Y.K."/>
            <person name="Han B.P."/>
            <person name="Song L.R."/>
            <person name="Shu W.S."/>
        </authorList>
    </citation>
    <scope>NUCLEOTIDE SEQUENCE [LARGE SCALE GENOMIC DNA]</scope>
    <source>
        <strain evidence="2 3">FACHB-248</strain>
    </source>
</reference>
<proteinExistence type="predicted"/>
<evidence type="ECO:0000256" key="1">
    <source>
        <dbReference type="SAM" id="Coils"/>
    </source>
</evidence>
<feature type="coiled-coil region" evidence="1">
    <location>
        <begin position="4"/>
        <end position="68"/>
    </location>
</feature>
<dbReference type="Proteomes" id="UP000660380">
    <property type="component" value="Unassembled WGS sequence"/>
</dbReference>